<dbReference type="InterPro" id="IPR017907">
    <property type="entry name" value="Znf_RING_CS"/>
</dbReference>
<dbReference type="Proteomes" id="UP000325440">
    <property type="component" value="Unassembled WGS sequence"/>
</dbReference>
<evidence type="ECO:0000256" key="3">
    <source>
        <dbReference type="ARBA" id="ARBA00022833"/>
    </source>
</evidence>
<dbReference type="OrthoDB" id="1870062at2759"/>
<evidence type="ECO:0000259" key="7">
    <source>
        <dbReference type="PROSITE" id="PS50014"/>
    </source>
</evidence>
<evidence type="ECO:0000256" key="4">
    <source>
        <dbReference type="ARBA" id="ARBA00023117"/>
    </source>
</evidence>
<dbReference type="SUPFAM" id="SSF57845">
    <property type="entry name" value="B-box zinc-binding domain"/>
    <property type="match status" value="1"/>
</dbReference>
<dbReference type="Gene3D" id="1.20.920.10">
    <property type="entry name" value="Bromodomain-like"/>
    <property type="match status" value="1"/>
</dbReference>
<evidence type="ECO:0000256" key="1">
    <source>
        <dbReference type="ARBA" id="ARBA00022723"/>
    </source>
</evidence>
<organism evidence="9 10">
    <name type="scientific">Cinara cedri</name>
    <dbReference type="NCBI Taxonomy" id="506608"/>
    <lineage>
        <taxon>Eukaryota</taxon>
        <taxon>Metazoa</taxon>
        <taxon>Ecdysozoa</taxon>
        <taxon>Arthropoda</taxon>
        <taxon>Hexapoda</taxon>
        <taxon>Insecta</taxon>
        <taxon>Pterygota</taxon>
        <taxon>Neoptera</taxon>
        <taxon>Paraneoptera</taxon>
        <taxon>Hemiptera</taxon>
        <taxon>Sternorrhyncha</taxon>
        <taxon>Aphidomorpha</taxon>
        <taxon>Aphidoidea</taxon>
        <taxon>Aphididae</taxon>
        <taxon>Lachninae</taxon>
        <taxon>Cinara</taxon>
    </lineage>
</organism>
<evidence type="ECO:0000256" key="6">
    <source>
        <dbReference type="PROSITE-ProRule" id="PRU00035"/>
    </source>
</evidence>
<dbReference type="PROSITE" id="PS50119">
    <property type="entry name" value="ZF_BBOX"/>
    <property type="match status" value="1"/>
</dbReference>
<dbReference type="InterPro" id="IPR001487">
    <property type="entry name" value="Bromodomain"/>
</dbReference>
<evidence type="ECO:0000259" key="8">
    <source>
        <dbReference type="PROSITE" id="PS50119"/>
    </source>
</evidence>
<evidence type="ECO:0000256" key="5">
    <source>
        <dbReference type="PROSITE-ProRule" id="PRU00024"/>
    </source>
</evidence>
<evidence type="ECO:0000313" key="10">
    <source>
        <dbReference type="Proteomes" id="UP000325440"/>
    </source>
</evidence>
<dbReference type="SMART" id="SM00297">
    <property type="entry name" value="BROMO"/>
    <property type="match status" value="1"/>
</dbReference>
<dbReference type="Pfam" id="PF00439">
    <property type="entry name" value="Bromodomain"/>
    <property type="match status" value="1"/>
</dbReference>
<keyword evidence="2 5" id="KW-0863">Zinc-finger</keyword>
<dbReference type="EMBL" id="CABPRJ010001900">
    <property type="protein sequence ID" value="VVC40093.1"/>
    <property type="molecule type" value="Genomic_DNA"/>
</dbReference>
<evidence type="ECO:0000256" key="2">
    <source>
        <dbReference type="ARBA" id="ARBA00022771"/>
    </source>
</evidence>
<keyword evidence="1" id="KW-0479">Metal-binding</keyword>
<dbReference type="AlphaFoldDB" id="A0A5E4N892"/>
<feature type="domain" description="B box-type" evidence="8">
    <location>
        <begin position="160"/>
        <end position="201"/>
    </location>
</feature>
<sequence length="631" mass="73270">MIQTPKTSIQHTPKKNKLEEQLNIQKENINTMVSEVQKVEVPIKNEESKLWSKHTCIFCNVLLDGRSKILACLHVICFDCVDKYTINSSVQCKCLEVTKDKLIDYPIIPGAIKGKCCGVICDAVVTKMCISCNSLYCKKCSKAHLGTEENHILVNYPLKREFNYCANCKKKRTEVYCTNCSTMLCSLCHLQNHQKHNYEVIENLCKEIKFNFARQENELEINNLVMDYCLQQTDNQIKTIESLKNVIIEEINTEFYKLEYEIKSRKQILLKLVDEHFLNTCKQINENKLVLKNLQNENKYYAHLTESILNHNNSFDLMNLSEMILKKISSFKTHSSNIPKEAFESSIGLNLNWGESMNNCLLSIKSLGKVTSTPVMSLSEKLNVKHKMTNNIIQISIEPTHDDISKETSSSKMEVDNQIHNNSINDDDTDSSDYEPLLECSCCNQWSEELITCISCKRCYHNRCHIPVIPDCYPYTNYVSSTIKWKCTMCEDITKYCTVLNEKLFPLDISYNKIERKIIERILMELYCQNNDSEHFRDCPDKEIDPLYYTNIANPISLNDVKNRLDSDKPYLLFNDVIKDIKRIFSNAISYYHVSHPYHRSAVILKKYLTILLSKWIPNLETMHELQPING</sequence>
<keyword evidence="4 6" id="KW-0103">Bromodomain</keyword>
<dbReference type="PROSITE" id="PS00518">
    <property type="entry name" value="ZF_RING_1"/>
    <property type="match status" value="1"/>
</dbReference>
<evidence type="ECO:0000313" key="9">
    <source>
        <dbReference type="EMBL" id="VVC40093.1"/>
    </source>
</evidence>
<accession>A0A5E4N892</accession>
<keyword evidence="10" id="KW-1185">Reference proteome</keyword>
<dbReference type="CDD" id="cd04369">
    <property type="entry name" value="Bromodomain"/>
    <property type="match status" value="1"/>
</dbReference>
<protein>
    <submittedName>
        <fullName evidence="9">B-box-type zinc finger,Zinc finger, RING/FYVE/PHD-type,Bromodomain,Zinc finger, PHD-type</fullName>
    </submittedName>
</protein>
<name>A0A5E4N892_9HEMI</name>
<gene>
    <name evidence="9" type="ORF">CINCED_3A019169</name>
</gene>
<dbReference type="InterPro" id="IPR036427">
    <property type="entry name" value="Bromodomain-like_sf"/>
</dbReference>
<dbReference type="PROSITE" id="PS50014">
    <property type="entry name" value="BROMODOMAIN_2"/>
    <property type="match status" value="1"/>
</dbReference>
<dbReference type="GO" id="GO:0008270">
    <property type="term" value="F:zinc ion binding"/>
    <property type="evidence" value="ECO:0007669"/>
    <property type="project" value="UniProtKB-KW"/>
</dbReference>
<dbReference type="Pfam" id="PF00643">
    <property type="entry name" value="zf-B_box"/>
    <property type="match status" value="1"/>
</dbReference>
<dbReference type="SMART" id="SM00336">
    <property type="entry name" value="BBOX"/>
    <property type="match status" value="1"/>
</dbReference>
<dbReference type="InterPro" id="IPR000315">
    <property type="entry name" value="Znf_B-box"/>
</dbReference>
<feature type="domain" description="Bromo" evidence="7">
    <location>
        <begin position="528"/>
        <end position="599"/>
    </location>
</feature>
<dbReference type="SUPFAM" id="SSF47370">
    <property type="entry name" value="Bromodomain"/>
    <property type="match status" value="1"/>
</dbReference>
<dbReference type="Gene3D" id="3.30.160.60">
    <property type="entry name" value="Classic Zinc Finger"/>
    <property type="match status" value="1"/>
</dbReference>
<keyword evidence="3" id="KW-0862">Zinc</keyword>
<reference evidence="9 10" key="1">
    <citation type="submission" date="2019-08" db="EMBL/GenBank/DDBJ databases">
        <authorList>
            <person name="Alioto T."/>
            <person name="Alioto T."/>
            <person name="Gomez Garrido J."/>
        </authorList>
    </citation>
    <scope>NUCLEOTIDE SEQUENCE [LARGE SCALE GENOMIC DNA]</scope>
</reference>
<proteinExistence type="predicted"/>